<dbReference type="Proteomes" id="UP001500729">
    <property type="component" value="Unassembled WGS sequence"/>
</dbReference>
<dbReference type="InterPro" id="IPR036188">
    <property type="entry name" value="FAD/NAD-bd_sf"/>
</dbReference>
<keyword evidence="2" id="KW-1185">Reference proteome</keyword>
<evidence type="ECO:0000313" key="2">
    <source>
        <dbReference type="Proteomes" id="UP001500729"/>
    </source>
</evidence>
<reference evidence="1 2" key="1">
    <citation type="journal article" date="2019" name="Int. J. Syst. Evol. Microbiol.">
        <title>The Global Catalogue of Microorganisms (GCM) 10K type strain sequencing project: providing services to taxonomists for standard genome sequencing and annotation.</title>
        <authorList>
            <consortium name="The Broad Institute Genomics Platform"/>
            <consortium name="The Broad Institute Genome Sequencing Center for Infectious Disease"/>
            <person name="Wu L."/>
            <person name="Ma J."/>
        </authorList>
    </citation>
    <scope>NUCLEOTIDE SEQUENCE [LARGE SCALE GENOMIC DNA]</scope>
    <source>
        <strain evidence="1 2">JCM 10303</strain>
    </source>
</reference>
<dbReference type="EMBL" id="BAAAGS010000043">
    <property type="protein sequence ID" value="GAA0547136.1"/>
    <property type="molecule type" value="Genomic_DNA"/>
</dbReference>
<comment type="caution">
    <text evidence="1">The sequence shown here is derived from an EMBL/GenBank/DDBJ whole genome shotgun (WGS) entry which is preliminary data.</text>
</comment>
<evidence type="ECO:0000313" key="1">
    <source>
        <dbReference type="EMBL" id="GAA0547136.1"/>
    </source>
</evidence>
<proteinExistence type="predicted"/>
<accession>A0ABN1DPA2</accession>
<protein>
    <submittedName>
        <fullName evidence="1">Uncharacterized protein</fullName>
    </submittedName>
</protein>
<dbReference type="RefSeq" id="WP_011875321.1">
    <property type="nucleotide sequence ID" value="NZ_BAAAGS010000043.1"/>
</dbReference>
<name>A0ABN1DPA2_SACER</name>
<gene>
    <name evidence="1" type="ORF">GCM10009533_52380</name>
</gene>
<sequence>MTQESRNSRYDVVIVGGGPAVHRRADPAPGAGVRVAGDLADPAANVLAAAASGSAAASAINADLIAEDTRRAVETRRDPFSPESEARICPQVVGDRRHGLLNNN</sequence>
<organism evidence="1 2">
    <name type="scientific">Saccharopolyspora erythraea</name>
    <name type="common">Streptomyces erythraeus</name>
    <dbReference type="NCBI Taxonomy" id="1836"/>
    <lineage>
        <taxon>Bacteria</taxon>
        <taxon>Bacillati</taxon>
        <taxon>Actinomycetota</taxon>
        <taxon>Actinomycetes</taxon>
        <taxon>Pseudonocardiales</taxon>
        <taxon>Pseudonocardiaceae</taxon>
        <taxon>Saccharopolyspora</taxon>
    </lineage>
</organism>
<dbReference type="Gene3D" id="3.50.50.60">
    <property type="entry name" value="FAD/NAD(P)-binding domain"/>
    <property type="match status" value="1"/>
</dbReference>